<dbReference type="Gramene" id="TraesLDM3B03G01704320.1">
    <property type="protein sequence ID" value="TraesLDM3B03G01704320.1.CDS1"/>
    <property type="gene ID" value="TraesLDM3B03G01704320"/>
</dbReference>
<dbReference type="AlphaFoldDB" id="A0A3B6FT07"/>
<evidence type="ECO:0000313" key="1">
    <source>
        <dbReference type="EnsemblPlants" id="TraesCS3B02G387100.1.cds1"/>
    </source>
</evidence>
<dbReference type="PANTHER" id="PTHR33085">
    <property type="entry name" value="OS12G0113100 PROTEIN-RELATED"/>
    <property type="match status" value="1"/>
</dbReference>
<dbReference type="Gramene" id="TraesCAD_scaffold_077550_01G000200.1">
    <property type="protein sequence ID" value="TraesCAD_scaffold_077550_01G000200.1"/>
    <property type="gene ID" value="TraesCAD_scaffold_077550_01G000200"/>
</dbReference>
<evidence type="ECO:0000313" key="2">
    <source>
        <dbReference type="Proteomes" id="UP000019116"/>
    </source>
</evidence>
<dbReference type="Gramene" id="TraesPARA_EIv1.0_0953320.1">
    <property type="protein sequence ID" value="TraesPARA_EIv1.0_0953320.1.CDS1"/>
    <property type="gene ID" value="TraesPARA_EIv1.0_0953320"/>
</dbReference>
<dbReference type="Gramene" id="TraesCLE_scaffold_068926_01G000100.1">
    <property type="protein sequence ID" value="TraesCLE_scaffold_068926_01G000100.1"/>
    <property type="gene ID" value="TraesCLE_scaffold_068926_01G000100"/>
</dbReference>
<dbReference type="Gramene" id="TraesCS3B02G387100.1">
    <property type="protein sequence ID" value="TraesCS3B02G387100.1.cds1"/>
    <property type="gene ID" value="TraesCS3B02G387100"/>
</dbReference>
<protein>
    <recommendedName>
        <fullName evidence="3">F-box associated domain-containing protein</fullName>
    </recommendedName>
</protein>
<dbReference type="PANTHER" id="PTHR33085:SF13">
    <property type="entry name" value="DUF295 DOMAIN-CONTAINING PROTEIN"/>
    <property type="match status" value="1"/>
</dbReference>
<reference evidence="1" key="1">
    <citation type="submission" date="2018-08" db="EMBL/GenBank/DDBJ databases">
        <authorList>
            <person name="Rossello M."/>
        </authorList>
    </citation>
    <scope>NUCLEOTIDE SEQUENCE [LARGE SCALE GENOMIC DNA]</scope>
    <source>
        <strain evidence="1">cv. Chinese Spring</strain>
    </source>
</reference>
<reference evidence="1" key="2">
    <citation type="submission" date="2018-10" db="UniProtKB">
        <authorList>
            <consortium name="EnsemblPlants"/>
        </authorList>
    </citation>
    <scope>IDENTIFICATION</scope>
</reference>
<dbReference type="Gramene" id="TraesWEE_scaffold_033810_01G000200.1">
    <property type="protein sequence ID" value="TraesWEE_scaffold_033810_01G000200.1"/>
    <property type="gene ID" value="TraesWEE_scaffold_033810_01G000200"/>
</dbReference>
<keyword evidence="2" id="KW-1185">Reference proteome</keyword>
<dbReference type="OrthoDB" id="580842at2759"/>
<dbReference type="Gramene" id="TraesJUL3B03G01719700.1">
    <property type="protein sequence ID" value="TraesJUL3B03G01719700.1.CDS1"/>
    <property type="gene ID" value="TraesJUL3B03G01719700"/>
</dbReference>
<dbReference type="GeneID" id="123071328"/>
<dbReference type="InterPro" id="IPR012871">
    <property type="entry name" value="DUF1668_ORYSA"/>
</dbReference>
<accession>A0A3B6FT07</accession>
<dbReference type="Pfam" id="PF07893">
    <property type="entry name" value="DUF1668"/>
    <property type="match status" value="1"/>
</dbReference>
<dbReference type="Gramene" id="TraesJAG3B03G01713830.1">
    <property type="protein sequence ID" value="TraesJAG3B03G01713830.1.CDS1"/>
    <property type="gene ID" value="TraesJAG3B03G01713830"/>
</dbReference>
<organism evidence="1">
    <name type="scientific">Triticum aestivum</name>
    <name type="common">Wheat</name>
    <dbReference type="NCBI Taxonomy" id="4565"/>
    <lineage>
        <taxon>Eukaryota</taxon>
        <taxon>Viridiplantae</taxon>
        <taxon>Streptophyta</taxon>
        <taxon>Embryophyta</taxon>
        <taxon>Tracheophyta</taxon>
        <taxon>Spermatophyta</taxon>
        <taxon>Magnoliopsida</taxon>
        <taxon>Liliopsida</taxon>
        <taxon>Poales</taxon>
        <taxon>Poaceae</taxon>
        <taxon>BOP clade</taxon>
        <taxon>Pooideae</taxon>
        <taxon>Triticodae</taxon>
        <taxon>Triticeae</taxon>
        <taxon>Triticinae</taxon>
        <taxon>Triticum</taxon>
    </lineage>
</organism>
<dbReference type="RefSeq" id="XP_044350806.1">
    <property type="nucleotide sequence ID" value="XM_044494871.1"/>
</dbReference>
<evidence type="ECO:0008006" key="3">
    <source>
        <dbReference type="Google" id="ProtNLM"/>
    </source>
</evidence>
<dbReference type="Gramene" id="TraesSTA3B03G01695130.1">
    <property type="protein sequence ID" value="TraesSTA3B03G01695130.1.CDS1"/>
    <property type="gene ID" value="TraesSTA3B03G01695130"/>
</dbReference>
<gene>
    <name evidence="1" type="primary">LOC123071328</name>
</gene>
<dbReference type="Gramene" id="TraesCS3B03G0968200.1">
    <property type="protein sequence ID" value="TraesCS3B03G0968200.1.CDS1"/>
    <property type="gene ID" value="TraesCS3B03G0968200"/>
</dbReference>
<sequence>MNRRFVNLLVSKSGDCRPAFNLHRINPASLFCPTRSLKPADPAATKKKTLSRLPPAAISFELPCPWKKFGWMDFMARKNDIIAVDHEGHTLLYNGTVGALCAMNRMVDPCHSSISVVVGDELYAMAINRGLLPKVDYFKALTYGRSFGHCQPEDWHWRPLQPPPLEYDHEKDQRYNPTAAPVTHPCAIGAYTVVRDSQIWISTTGAGTYSFDTTSGVWRKIGEWALPFKGHAKYVPEHGLWFGFSDSDGQLCASDLEQMPPVQQNACEDLVLPVLEGWNPTGSHLLALGSGKLCIVSFFQRIKRVRPRPSTCYWSFKIENAAVLAGVEVVAAGPGILRMVKHKSKCYHFGDDNVKLL</sequence>
<dbReference type="STRING" id="4565.A0A3B6FT07"/>
<dbReference type="EnsemblPlants" id="TraesCS3B02G387100.1">
    <property type="protein sequence ID" value="TraesCS3B02G387100.1.cds1"/>
    <property type="gene ID" value="TraesCS3B02G387100"/>
</dbReference>
<dbReference type="Gramene" id="TraesMAC3B03G01706620.1">
    <property type="protein sequence ID" value="TraesMAC3B03G01706620.1.CDS1"/>
    <property type="gene ID" value="TraesMAC3B03G01706620"/>
</dbReference>
<dbReference type="Gramene" id="TraesLAC3B03G01647350.1">
    <property type="protein sequence ID" value="TraesLAC3B03G01647350.1.CDS1"/>
    <property type="gene ID" value="TraesLAC3B03G01647350"/>
</dbReference>
<dbReference type="Gramene" id="TraesNOR3B03G01728950.1">
    <property type="protein sequence ID" value="TraesNOR3B03G01728950.1.CDS1"/>
    <property type="gene ID" value="TraesNOR3B03G01728950"/>
</dbReference>
<dbReference type="Gramene" id="TraesARI3B03G01734250.1">
    <property type="protein sequence ID" value="TraesARI3B03G01734250.1.CDS1"/>
    <property type="gene ID" value="TraesARI3B03G01734250"/>
</dbReference>
<dbReference type="OMA" id="NHKSERY"/>
<dbReference type="Proteomes" id="UP000019116">
    <property type="component" value="Chromosome 3B"/>
</dbReference>
<name>A0A3B6FT07_WHEAT</name>
<proteinExistence type="predicted"/>
<dbReference type="Gramene" id="TraesSYM3B03G01727410.1">
    <property type="protein sequence ID" value="TraesSYM3B03G01727410.1.CDS1"/>
    <property type="gene ID" value="TraesSYM3B03G01727410"/>
</dbReference>